<keyword evidence="3" id="KW-1185">Reference proteome</keyword>
<feature type="domain" description="Secretion system C-terminal sorting" evidence="1">
    <location>
        <begin position="188"/>
        <end position="264"/>
    </location>
</feature>
<evidence type="ECO:0000313" key="3">
    <source>
        <dbReference type="Proteomes" id="UP000029736"/>
    </source>
</evidence>
<dbReference type="Proteomes" id="UP000029736">
    <property type="component" value="Unassembled WGS sequence"/>
</dbReference>
<name>A0A098RZ77_9BACT</name>
<organism evidence="2 3">
    <name type="scientific">Phaeodactylibacter xiamenensis</name>
    <dbReference type="NCBI Taxonomy" id="1524460"/>
    <lineage>
        <taxon>Bacteria</taxon>
        <taxon>Pseudomonadati</taxon>
        <taxon>Bacteroidota</taxon>
        <taxon>Saprospiria</taxon>
        <taxon>Saprospirales</taxon>
        <taxon>Haliscomenobacteraceae</taxon>
        <taxon>Phaeodactylibacter</taxon>
    </lineage>
</organism>
<dbReference type="InterPro" id="IPR026444">
    <property type="entry name" value="Secre_tail"/>
</dbReference>
<sequence length="266" mass="30625">MKRLTLIFALIIFSIKYSIGCSCAGVYFCDYLNSEPDREKLFIKGKVLSHVEYSENNIAVYIEVFNKFRDDVGVTDTIKLFGSIYEAGCQINPYRFKVNSEIYLGMEVGTGFDIIDPDEEGDRYWSFGMVLCSTVTLGIENDIVRGRISEKDLIFEYPLELFESKLENCEYSNDELNKIRCSIGDYTVFPNPSNGEKIRLRNNNTFIGSGIREINVYTIDGRLKNQLKFRELPFQQIDLTIDDSGIYVLEVLCGEEKHYKKVIVKK</sequence>
<dbReference type="NCBIfam" id="TIGR04183">
    <property type="entry name" value="Por_Secre_tail"/>
    <property type="match status" value="1"/>
</dbReference>
<gene>
    <name evidence="2" type="ORF">IX84_31690</name>
</gene>
<dbReference type="OrthoDB" id="7443339at2"/>
<evidence type="ECO:0000313" key="2">
    <source>
        <dbReference type="EMBL" id="KGE84813.1"/>
    </source>
</evidence>
<dbReference type="Pfam" id="PF18962">
    <property type="entry name" value="Por_Secre_tail"/>
    <property type="match status" value="1"/>
</dbReference>
<dbReference type="AlphaFoldDB" id="A0A098RZ77"/>
<comment type="caution">
    <text evidence="2">The sequence shown here is derived from an EMBL/GenBank/DDBJ whole genome shotgun (WGS) entry which is preliminary data.</text>
</comment>
<reference evidence="2 3" key="1">
    <citation type="journal article" date="2014" name="Int. J. Syst. Evol. Microbiol.">
        <title>Phaeodactylibacter xiamenensis gen. nov., sp. nov., a member of the family Saprospiraceae isolated from the marine alga Phaeodactylum tricornutum.</title>
        <authorList>
            <person name="Chen Z.Jr."/>
            <person name="Lei X."/>
            <person name="Lai Q."/>
            <person name="Li Y."/>
            <person name="Zhang B."/>
            <person name="Zhang J."/>
            <person name="Zhang H."/>
            <person name="Yang L."/>
            <person name="Zheng W."/>
            <person name="Tian Y."/>
            <person name="Yu Z."/>
            <person name="Xu H.Jr."/>
            <person name="Zheng T."/>
        </authorList>
    </citation>
    <scope>NUCLEOTIDE SEQUENCE [LARGE SCALE GENOMIC DNA]</scope>
    <source>
        <strain evidence="2 3">KD52</strain>
    </source>
</reference>
<proteinExistence type="predicted"/>
<dbReference type="EMBL" id="JPOS01000127">
    <property type="protein sequence ID" value="KGE84813.1"/>
    <property type="molecule type" value="Genomic_DNA"/>
</dbReference>
<protein>
    <recommendedName>
        <fullName evidence="1">Secretion system C-terminal sorting domain-containing protein</fullName>
    </recommendedName>
</protein>
<accession>A0A098RZ77</accession>
<evidence type="ECO:0000259" key="1">
    <source>
        <dbReference type="Pfam" id="PF18962"/>
    </source>
</evidence>
<dbReference type="RefSeq" id="WP_044230307.1">
    <property type="nucleotide sequence ID" value="NZ_JPOS01000127.1"/>
</dbReference>